<dbReference type="GO" id="GO:0035435">
    <property type="term" value="P:phosphate ion transmembrane transport"/>
    <property type="evidence" value="ECO:0007669"/>
    <property type="project" value="TreeGrafter"/>
</dbReference>
<dbReference type="InterPro" id="IPR020846">
    <property type="entry name" value="MFS_dom"/>
</dbReference>
<feature type="domain" description="Major facilitator superfamily (MFS) profile" evidence="6">
    <location>
        <begin position="22"/>
        <end position="468"/>
    </location>
</feature>
<dbReference type="InterPro" id="IPR051337">
    <property type="entry name" value="OPA_Antiporter"/>
</dbReference>
<dbReference type="RefSeq" id="WP_163962821.1">
    <property type="nucleotide sequence ID" value="NZ_JAAGNX010000001.1"/>
</dbReference>
<reference evidence="7 8" key="1">
    <citation type="submission" date="2020-02" db="EMBL/GenBank/DDBJ databases">
        <title>Albibacoteraceae fam. nov., the first described family within the subdivision 4 Verrucomicrobia.</title>
        <authorList>
            <person name="Xi F."/>
        </authorList>
    </citation>
    <scope>NUCLEOTIDE SEQUENCE [LARGE SCALE GENOMIC DNA]</scope>
    <source>
        <strain evidence="7 8">CK1056</strain>
    </source>
</reference>
<evidence type="ECO:0000259" key="6">
    <source>
        <dbReference type="PROSITE" id="PS50850"/>
    </source>
</evidence>
<sequence>MASEKKHVFVAHHPKGFRARRGINWFSLGLMYATYYMCRYNFRFATPGMQEEFGFSITQIADLMAIWSLTYGTGQLVNGLLCDRIGGKRSMQIGAVGTILISLTFGLASITGIGNVLLKIGLFSGLDPAFLAISLIWLLNGWFQSFGAPGMVKVNAAWFHRTERGTFAGIFGFMIQLGQVSISKLGPAILNGVSLGFIVFAEGNWRALFLLPPIFTACAVIFMSLVAKQSPEEAGYPGVIEDEIDNSAGTTTSLAESFKTIFTHPLVWFYAVAYACTGAVRSSSDHLAVLYFQEQLGMDMKTNVPLIVVATLALMPIMAVFGSLASGWVSDKFFKGFRSPVAMFLYFLEAVVIGAAAIILLKGLVGPTTGGIIAGCVILILIALTANSTHSIVGAAAPMDIGGKKMAGFAAGVIDSFQYYGGALSLIITGRVLDATKDQYGWTFWYAIMAGFGVIGGISMFLVMKKQNRMKAAAAQQAS</sequence>
<dbReference type="Pfam" id="PF07690">
    <property type="entry name" value="MFS_1"/>
    <property type="match status" value="1"/>
</dbReference>
<evidence type="ECO:0000313" key="7">
    <source>
        <dbReference type="EMBL" id="NDV61674.1"/>
    </source>
</evidence>
<feature type="transmembrane region" description="Helical" evidence="5">
    <location>
        <begin position="266"/>
        <end position="284"/>
    </location>
</feature>
<dbReference type="InterPro" id="IPR000849">
    <property type="entry name" value="Sugar_P_transporter"/>
</dbReference>
<dbReference type="SUPFAM" id="SSF103473">
    <property type="entry name" value="MFS general substrate transporter"/>
    <property type="match status" value="1"/>
</dbReference>
<name>A0A6B2M0H7_9BACT</name>
<feature type="transmembrane region" description="Helical" evidence="5">
    <location>
        <begin position="93"/>
        <end position="114"/>
    </location>
</feature>
<dbReference type="GO" id="GO:0012505">
    <property type="term" value="C:endomembrane system"/>
    <property type="evidence" value="ECO:0007669"/>
    <property type="project" value="UniProtKB-SubCell"/>
</dbReference>
<proteinExistence type="predicted"/>
<dbReference type="EMBL" id="JAAGNX010000001">
    <property type="protein sequence ID" value="NDV61674.1"/>
    <property type="molecule type" value="Genomic_DNA"/>
</dbReference>
<comment type="subcellular location">
    <subcellularLocation>
        <location evidence="1">Endomembrane system</location>
        <topology evidence="1">Multi-pass membrane protein</topology>
    </subcellularLocation>
</comment>
<keyword evidence="4 5" id="KW-0472">Membrane</keyword>
<evidence type="ECO:0000256" key="2">
    <source>
        <dbReference type="ARBA" id="ARBA00022692"/>
    </source>
</evidence>
<feature type="transmembrane region" description="Helical" evidence="5">
    <location>
        <begin position="21"/>
        <end position="37"/>
    </location>
</feature>
<evidence type="ECO:0000256" key="1">
    <source>
        <dbReference type="ARBA" id="ARBA00004127"/>
    </source>
</evidence>
<feature type="transmembrane region" description="Helical" evidence="5">
    <location>
        <begin position="120"/>
        <end position="143"/>
    </location>
</feature>
<dbReference type="Gene3D" id="1.20.1250.20">
    <property type="entry name" value="MFS general substrate transporter like domains"/>
    <property type="match status" value="2"/>
</dbReference>
<gene>
    <name evidence="7" type="ORF">G0Q06_04350</name>
</gene>
<dbReference type="PANTHER" id="PTHR43826:SF3">
    <property type="entry name" value="GLUCOSE-6-PHOSPHATE EXCHANGER SLC37A4"/>
    <property type="match status" value="1"/>
</dbReference>
<feature type="transmembrane region" description="Helical" evidence="5">
    <location>
        <begin position="57"/>
        <end position="81"/>
    </location>
</feature>
<comment type="caution">
    <text evidence="7">The sequence shown here is derived from an EMBL/GenBank/DDBJ whole genome shotgun (WGS) entry which is preliminary data.</text>
</comment>
<dbReference type="Proteomes" id="UP000478417">
    <property type="component" value="Unassembled WGS sequence"/>
</dbReference>
<feature type="transmembrane region" description="Helical" evidence="5">
    <location>
        <begin position="341"/>
        <end position="360"/>
    </location>
</feature>
<keyword evidence="8" id="KW-1185">Reference proteome</keyword>
<feature type="transmembrane region" description="Helical" evidence="5">
    <location>
        <begin position="207"/>
        <end position="227"/>
    </location>
</feature>
<dbReference type="AlphaFoldDB" id="A0A6B2M0H7"/>
<feature type="transmembrane region" description="Helical" evidence="5">
    <location>
        <begin position="444"/>
        <end position="463"/>
    </location>
</feature>
<feature type="transmembrane region" description="Helical" evidence="5">
    <location>
        <begin position="409"/>
        <end position="432"/>
    </location>
</feature>
<accession>A0A6B2M0H7</accession>
<dbReference type="InterPro" id="IPR011701">
    <property type="entry name" value="MFS"/>
</dbReference>
<dbReference type="GO" id="GO:0016020">
    <property type="term" value="C:membrane"/>
    <property type="evidence" value="ECO:0007669"/>
    <property type="project" value="InterPro"/>
</dbReference>
<protein>
    <submittedName>
        <fullName evidence="7">MFS transporter</fullName>
    </submittedName>
</protein>
<dbReference type="PIRSF" id="PIRSF002808">
    <property type="entry name" value="Hexose_phosphate_transp"/>
    <property type="match status" value="1"/>
</dbReference>
<dbReference type="PROSITE" id="PS50850">
    <property type="entry name" value="MFS"/>
    <property type="match status" value="1"/>
</dbReference>
<dbReference type="GO" id="GO:0061513">
    <property type="term" value="F:glucose 6-phosphate:phosphate antiporter activity"/>
    <property type="evidence" value="ECO:0007669"/>
    <property type="project" value="TreeGrafter"/>
</dbReference>
<feature type="transmembrane region" description="Helical" evidence="5">
    <location>
        <begin position="304"/>
        <end position="329"/>
    </location>
</feature>
<evidence type="ECO:0000256" key="3">
    <source>
        <dbReference type="ARBA" id="ARBA00022989"/>
    </source>
</evidence>
<dbReference type="PANTHER" id="PTHR43826">
    <property type="entry name" value="GLUCOSE-6-PHOSPHATE EXCHANGER SLC37A4"/>
    <property type="match status" value="1"/>
</dbReference>
<keyword evidence="3 5" id="KW-1133">Transmembrane helix</keyword>
<dbReference type="InterPro" id="IPR036259">
    <property type="entry name" value="MFS_trans_sf"/>
</dbReference>
<evidence type="ECO:0000256" key="5">
    <source>
        <dbReference type="SAM" id="Phobius"/>
    </source>
</evidence>
<evidence type="ECO:0000256" key="4">
    <source>
        <dbReference type="ARBA" id="ARBA00023136"/>
    </source>
</evidence>
<evidence type="ECO:0000313" key="8">
    <source>
        <dbReference type="Proteomes" id="UP000478417"/>
    </source>
</evidence>
<organism evidence="7 8">
    <name type="scientific">Oceanipulchritudo coccoides</name>
    <dbReference type="NCBI Taxonomy" id="2706888"/>
    <lineage>
        <taxon>Bacteria</taxon>
        <taxon>Pseudomonadati</taxon>
        <taxon>Verrucomicrobiota</taxon>
        <taxon>Opitutia</taxon>
        <taxon>Puniceicoccales</taxon>
        <taxon>Oceanipulchritudinaceae</taxon>
        <taxon>Oceanipulchritudo</taxon>
    </lineage>
</organism>
<feature type="transmembrane region" description="Helical" evidence="5">
    <location>
        <begin position="372"/>
        <end position="397"/>
    </location>
</feature>
<keyword evidence="2 5" id="KW-0812">Transmembrane</keyword>